<protein>
    <recommendedName>
        <fullName evidence="4">Zn(2)-C6 fungal-type domain-containing protein</fullName>
    </recommendedName>
</protein>
<keyword evidence="2" id="KW-0175">Coiled coil</keyword>
<dbReference type="SUPFAM" id="SSF57701">
    <property type="entry name" value="Zn2/Cys6 DNA-binding domain"/>
    <property type="match status" value="1"/>
</dbReference>
<feature type="region of interest" description="Disordered" evidence="3">
    <location>
        <begin position="317"/>
        <end position="355"/>
    </location>
</feature>
<feature type="compositionally biased region" description="Basic and acidic residues" evidence="3">
    <location>
        <begin position="326"/>
        <end position="336"/>
    </location>
</feature>
<accession>A0AA97PF64</accession>
<gene>
    <name evidence="5" type="ORF">OOU_Y34scaffold01184g2</name>
</gene>
<sequence length="522" mass="58615">MFFTRRFELSKLPLTTHWYANHSQAIKHISFLDILLPPFETWTGIKLANQSQPLARPPANCYEIGRPGELIARNTGPRIQGRKWHNSKSKPRQDLFISPYSKARAKNEAIAIVHAVSYSADTCRVKKIRCETSLSDSSCINCTRLGDKCIFSAPEKRRDVSRPAPLPDKAGSVADSPSIRYVEAIHKAHLTNNLHDTANEVSTGSDIISGVFPGFTTESWRPHDSSWTLTPVASMKEENELFSNGIDFYSTAFYGRAPVPAYYPSNLSQFTSAPLDSNNIPIRLDLCTPEISEPDKMQRYFSSNDAPATKNPYQTKVATKIRKRKAPEESPVDRISKRSGPKFAHKGAKETTSDPQTLGWKQNVMCLTCKARGDAAHTLGQNIEINCRGGSQAEAGNPGKECMTCNRDDRLCAYVYAEVQKTGETNHFYQKTPRLAELELSRGQGTDQVLQKATDEIIFLVQRLSSRAFQTGKFKMTYELQKRKLEHNQQEITELRDRLEALESGSQHVTPQTWTKVAEGIR</sequence>
<feature type="compositionally biased region" description="Basic residues" evidence="3">
    <location>
        <begin position="337"/>
        <end position="346"/>
    </location>
</feature>
<name>A0AA97PF64_PYRO3</name>
<evidence type="ECO:0000256" key="2">
    <source>
        <dbReference type="SAM" id="Coils"/>
    </source>
</evidence>
<dbReference type="InterPro" id="IPR001138">
    <property type="entry name" value="Zn2Cys6_DnaBD"/>
</dbReference>
<evidence type="ECO:0000256" key="3">
    <source>
        <dbReference type="SAM" id="MobiDB-lite"/>
    </source>
</evidence>
<dbReference type="InterPro" id="IPR036864">
    <property type="entry name" value="Zn2-C6_fun-type_DNA-bd_sf"/>
</dbReference>
<dbReference type="GO" id="GO:0008270">
    <property type="term" value="F:zinc ion binding"/>
    <property type="evidence" value="ECO:0007669"/>
    <property type="project" value="InterPro"/>
</dbReference>
<proteinExistence type="predicted"/>
<dbReference type="SMART" id="SM00066">
    <property type="entry name" value="GAL4"/>
    <property type="match status" value="1"/>
</dbReference>
<dbReference type="Pfam" id="PF00172">
    <property type="entry name" value="Zn_clus"/>
    <property type="match status" value="1"/>
</dbReference>
<reference evidence="5" key="1">
    <citation type="journal article" date="2012" name="PLoS Genet.">
        <title>Comparative analysis of the genomes of two field isolates of the rice blast fungus Magnaporthe oryzae.</title>
        <authorList>
            <person name="Xue M."/>
            <person name="Yang J."/>
            <person name="Li Z."/>
            <person name="Hu S."/>
            <person name="Yao N."/>
            <person name="Dean R.A."/>
            <person name="Zhao W."/>
            <person name="Shen M."/>
            <person name="Zhang H."/>
            <person name="Li C."/>
            <person name="Liu L."/>
            <person name="Cao L."/>
            <person name="Xu X."/>
            <person name="Xing Y."/>
            <person name="Hsiang T."/>
            <person name="Zhang Z."/>
            <person name="Xu J.R."/>
            <person name="Peng Y.L."/>
        </authorList>
    </citation>
    <scope>NUCLEOTIDE SEQUENCE</scope>
    <source>
        <strain evidence="5">Y34</strain>
    </source>
</reference>
<dbReference type="Proteomes" id="UP000011086">
    <property type="component" value="Unassembled WGS sequence"/>
</dbReference>
<evidence type="ECO:0000256" key="1">
    <source>
        <dbReference type="ARBA" id="ARBA00023242"/>
    </source>
</evidence>
<feature type="domain" description="Zn(2)-C6 fungal-type" evidence="4">
    <location>
        <begin position="114"/>
        <end position="160"/>
    </location>
</feature>
<organism evidence="5">
    <name type="scientific">Pyricularia oryzae (strain Y34)</name>
    <name type="common">Rice blast fungus</name>
    <name type="synonym">Magnaporthe oryzae</name>
    <dbReference type="NCBI Taxonomy" id="1143189"/>
    <lineage>
        <taxon>Eukaryota</taxon>
        <taxon>Fungi</taxon>
        <taxon>Dikarya</taxon>
        <taxon>Ascomycota</taxon>
        <taxon>Pezizomycotina</taxon>
        <taxon>Sordariomycetes</taxon>
        <taxon>Sordariomycetidae</taxon>
        <taxon>Magnaporthales</taxon>
        <taxon>Pyriculariaceae</taxon>
        <taxon>Pyricularia</taxon>
    </lineage>
</organism>
<evidence type="ECO:0000313" key="5">
    <source>
        <dbReference type="EMBL" id="ELQ32333.1"/>
    </source>
</evidence>
<evidence type="ECO:0000259" key="4">
    <source>
        <dbReference type="SMART" id="SM00066"/>
    </source>
</evidence>
<dbReference type="Gene3D" id="4.10.240.10">
    <property type="entry name" value="Zn(2)-C6 fungal-type DNA-binding domain"/>
    <property type="match status" value="1"/>
</dbReference>
<dbReference type="GO" id="GO:0000981">
    <property type="term" value="F:DNA-binding transcription factor activity, RNA polymerase II-specific"/>
    <property type="evidence" value="ECO:0007669"/>
    <property type="project" value="InterPro"/>
</dbReference>
<keyword evidence="1" id="KW-0539">Nucleus</keyword>
<dbReference type="AlphaFoldDB" id="A0AA97PF64"/>
<dbReference type="CDD" id="cd00067">
    <property type="entry name" value="GAL4"/>
    <property type="match status" value="1"/>
</dbReference>
<dbReference type="EMBL" id="JH793381">
    <property type="protein sequence ID" value="ELQ32333.1"/>
    <property type="molecule type" value="Genomic_DNA"/>
</dbReference>
<feature type="coiled-coil region" evidence="2">
    <location>
        <begin position="478"/>
        <end position="505"/>
    </location>
</feature>